<accession>A0A078ADM8</accession>
<dbReference type="AlphaFoldDB" id="A0A078ADM8"/>
<gene>
    <name evidence="1" type="primary">Contig13541.g14450</name>
    <name evidence="1" type="ORF">STYLEM_7973</name>
</gene>
<evidence type="ECO:0000313" key="2">
    <source>
        <dbReference type="Proteomes" id="UP000039865"/>
    </source>
</evidence>
<dbReference type="EMBL" id="CCKQ01007596">
    <property type="protein sequence ID" value="CDW78988.1"/>
    <property type="molecule type" value="Genomic_DNA"/>
</dbReference>
<evidence type="ECO:0000313" key="1">
    <source>
        <dbReference type="EMBL" id="CDW78988.1"/>
    </source>
</evidence>
<sequence>MIIVEMKSYSVKSEYHCPQQWLFKWEQFELWIKETLRYKANDSDKQNTQSIKSCMTLQLLKITQIAEIGKKMKFYNDQGVKRIDPMILRDLQMRETTYQDLNNTNYQQTLSSKIQDSSMLPQEEGNQINQTSDLQNFNNILSVSRLNSGTSYRLNSNNIYGNQNEIGSAQNYYSQVKMALNQSNSNISNDNGNKGLLNMTKKSHKRMGNYSTLDQGLTNTLLNNHAEMIIPVKLKKIPFEAAFVNTDLYAEQ</sequence>
<organism evidence="1 2">
    <name type="scientific">Stylonychia lemnae</name>
    <name type="common">Ciliate</name>
    <dbReference type="NCBI Taxonomy" id="5949"/>
    <lineage>
        <taxon>Eukaryota</taxon>
        <taxon>Sar</taxon>
        <taxon>Alveolata</taxon>
        <taxon>Ciliophora</taxon>
        <taxon>Intramacronucleata</taxon>
        <taxon>Spirotrichea</taxon>
        <taxon>Stichotrichia</taxon>
        <taxon>Sporadotrichida</taxon>
        <taxon>Oxytrichidae</taxon>
        <taxon>Stylonychinae</taxon>
        <taxon>Stylonychia</taxon>
    </lineage>
</organism>
<reference evidence="1 2" key="1">
    <citation type="submission" date="2014-06" db="EMBL/GenBank/DDBJ databases">
        <authorList>
            <person name="Swart Estienne"/>
        </authorList>
    </citation>
    <scope>NUCLEOTIDE SEQUENCE [LARGE SCALE GENOMIC DNA]</scope>
    <source>
        <strain evidence="1 2">130c</strain>
    </source>
</reference>
<keyword evidence="2" id="KW-1185">Reference proteome</keyword>
<protein>
    <submittedName>
        <fullName evidence="1">Uncharacterized protein</fullName>
    </submittedName>
</protein>
<dbReference type="InParanoid" id="A0A078ADM8"/>
<proteinExistence type="predicted"/>
<dbReference type="Proteomes" id="UP000039865">
    <property type="component" value="Unassembled WGS sequence"/>
</dbReference>
<name>A0A078ADM8_STYLE</name>